<evidence type="ECO:0000313" key="1">
    <source>
        <dbReference type="EMBL" id="BDV42779.1"/>
    </source>
</evidence>
<name>A0ABM8EK78_9BACT</name>
<protein>
    <recommendedName>
        <fullName evidence="3">Secreted protein</fullName>
    </recommendedName>
</protein>
<proteinExistence type="predicted"/>
<evidence type="ECO:0008006" key="3">
    <source>
        <dbReference type="Google" id="ProtNLM"/>
    </source>
</evidence>
<keyword evidence="2" id="KW-1185">Reference proteome</keyword>
<accession>A0ABM8EK78</accession>
<evidence type="ECO:0000313" key="2">
    <source>
        <dbReference type="Proteomes" id="UP001317705"/>
    </source>
</evidence>
<reference evidence="1 2" key="1">
    <citation type="submission" date="2022-12" db="EMBL/GenBank/DDBJ databases">
        <title>Polyphasic characterization of Geotalea uranireducens NIT-SL11 newly isolated from a complex of sewage sludge and microbially reduced graphene oxide.</title>
        <authorList>
            <person name="Xie L."/>
            <person name="Yoshida N."/>
            <person name="Meng L."/>
        </authorList>
    </citation>
    <scope>NUCLEOTIDE SEQUENCE [LARGE SCALE GENOMIC DNA]</scope>
    <source>
        <strain evidence="1 2">NIT-SL11</strain>
    </source>
</reference>
<sequence>MIRILGDSQLSVFVVNLTVAVIIREQNPTQCHRNFVAPDFHSRAHVKNNFNLIFRLYVKLETFKDCSSSTACDFRSISYNAVKILYA</sequence>
<organism evidence="1 2">
    <name type="scientific">Geotalea uraniireducens</name>
    <dbReference type="NCBI Taxonomy" id="351604"/>
    <lineage>
        <taxon>Bacteria</taxon>
        <taxon>Pseudomonadati</taxon>
        <taxon>Thermodesulfobacteriota</taxon>
        <taxon>Desulfuromonadia</taxon>
        <taxon>Geobacterales</taxon>
        <taxon>Geobacteraceae</taxon>
        <taxon>Geotalea</taxon>
    </lineage>
</organism>
<dbReference type="Proteomes" id="UP001317705">
    <property type="component" value="Chromosome"/>
</dbReference>
<gene>
    <name evidence="1" type="ORF">GURASL_17020</name>
</gene>
<dbReference type="EMBL" id="AP027151">
    <property type="protein sequence ID" value="BDV42779.1"/>
    <property type="molecule type" value="Genomic_DNA"/>
</dbReference>